<dbReference type="OrthoDB" id="56871at2157"/>
<protein>
    <submittedName>
        <fullName evidence="2">Uncharacterized protein</fullName>
    </submittedName>
</protein>
<feature type="transmembrane region" description="Helical" evidence="1">
    <location>
        <begin position="36"/>
        <end position="62"/>
    </location>
</feature>
<dbReference type="HOGENOM" id="CLU_087537_0_0_2"/>
<evidence type="ECO:0000256" key="1">
    <source>
        <dbReference type="SAM" id="Phobius"/>
    </source>
</evidence>
<proteinExistence type="predicted"/>
<dbReference type="STRING" id="593750.Metfor_1095"/>
<keyword evidence="1" id="KW-1133">Transmembrane helix</keyword>
<accession>L0HFQ2</accession>
<keyword evidence="3" id="KW-1185">Reference proteome</keyword>
<evidence type="ECO:0000313" key="3">
    <source>
        <dbReference type="Proteomes" id="UP000010824"/>
    </source>
</evidence>
<name>L0HFQ2_METFS</name>
<dbReference type="RefSeq" id="WP_015285107.1">
    <property type="nucleotide sequence ID" value="NC_019943.1"/>
</dbReference>
<reference evidence="3" key="1">
    <citation type="submission" date="2011-12" db="EMBL/GenBank/DDBJ databases">
        <title>Complete sequence of Methanoregula formicicum SMSP.</title>
        <authorList>
            <person name="Lucas S."/>
            <person name="Han J."/>
            <person name="Lapidus A."/>
            <person name="Cheng J.-F."/>
            <person name="Goodwin L."/>
            <person name="Pitluck S."/>
            <person name="Peters L."/>
            <person name="Ovchinnikova G."/>
            <person name="Teshima H."/>
            <person name="Detter J.C."/>
            <person name="Han C."/>
            <person name="Tapia R."/>
            <person name="Land M."/>
            <person name="Hauser L."/>
            <person name="Kyrpides N."/>
            <person name="Ivanova N."/>
            <person name="Pagani I."/>
            <person name="Imachi H."/>
            <person name="Tamaki H."/>
            <person name="Sekiguchi Y."/>
            <person name="Kamagata Y."/>
            <person name="Cadillo-Quiroz H."/>
            <person name="Zinder S."/>
            <person name="Liu W.-T."/>
            <person name="Woyke T."/>
        </authorList>
    </citation>
    <scope>NUCLEOTIDE SEQUENCE [LARGE SCALE GENOMIC DNA]</scope>
    <source>
        <strain evidence="3">DSM 22288 / NBRC 105244 / SMSP</strain>
    </source>
</reference>
<feature type="transmembrane region" description="Helical" evidence="1">
    <location>
        <begin position="7"/>
        <end position="30"/>
    </location>
</feature>
<dbReference type="Proteomes" id="UP000010824">
    <property type="component" value="Chromosome"/>
</dbReference>
<organism evidence="2 3">
    <name type="scientific">Methanoregula formicica (strain DSM 22288 / NBRC 105244 / SMSP)</name>
    <dbReference type="NCBI Taxonomy" id="593750"/>
    <lineage>
        <taxon>Archaea</taxon>
        <taxon>Methanobacteriati</taxon>
        <taxon>Methanobacteriota</taxon>
        <taxon>Stenosarchaea group</taxon>
        <taxon>Methanomicrobia</taxon>
        <taxon>Methanomicrobiales</taxon>
        <taxon>Methanoregulaceae</taxon>
        <taxon>Methanoregula</taxon>
    </lineage>
</organism>
<dbReference type="EMBL" id="CP003167">
    <property type="protein sequence ID" value="AGB02143.1"/>
    <property type="molecule type" value="Genomic_DNA"/>
</dbReference>
<evidence type="ECO:0000313" key="2">
    <source>
        <dbReference type="EMBL" id="AGB02143.1"/>
    </source>
</evidence>
<keyword evidence="1" id="KW-0812">Transmembrane</keyword>
<gene>
    <name evidence="2" type="ordered locus">Metfor_1095</name>
</gene>
<dbReference type="eggNOG" id="arCOG03165">
    <property type="taxonomic scope" value="Archaea"/>
</dbReference>
<dbReference type="GeneID" id="14310408"/>
<dbReference type="AlphaFoldDB" id="L0HFQ2"/>
<keyword evidence="1" id="KW-0472">Membrane</keyword>
<dbReference type="KEGG" id="mfo:Metfor_1095"/>
<reference evidence="2 3" key="2">
    <citation type="journal article" date="2014" name="Genome Announc.">
        <title>Complete Genome Sequence of Methanoregula formicica SMSPT, a Mesophilic Hydrogenotrophic Methanogen Isolated from a Methanogenic Upflow Anaerobic Sludge Blanket Reactor.</title>
        <authorList>
            <person name="Yamamoto K."/>
            <person name="Tamaki H."/>
            <person name="Cadillo-Quiroz H."/>
            <person name="Imachi H."/>
            <person name="Kyrpides N."/>
            <person name="Woyke T."/>
            <person name="Goodwin L."/>
            <person name="Zinder S.H."/>
            <person name="Kamagata Y."/>
            <person name="Liu W.T."/>
        </authorList>
    </citation>
    <scope>NUCLEOTIDE SEQUENCE [LARGE SCALE GENOMIC DNA]</scope>
    <source>
        <strain evidence="3">DSM 22288 / NBRC 105244 / SMSP</strain>
    </source>
</reference>
<sequence precursor="true">MKEDTRWKVLVGLALVTLTLFLMTVHYLVFQDLHHLGIFFVGDLVFIPVEVLCVTLIIDQLLESREKQQRMEKLNMVIGIFFSRVGTPLLSRLSKADPCNLPLQRELEVSPADWTADRFRQARASLDVWKCKVDPAGIDRESLRTLLDGNEDFLLRIIENPTVFEHETFTELILAVTHLTEELKARDDLSILPPADIAHLEGDMERVYSRLVPEWLKYMEYLKNHYPYLFSLAMRQNPFDAKASVVVQ</sequence>
<dbReference type="InParanoid" id="L0HFQ2"/>